<dbReference type="Proteomes" id="UP000004080">
    <property type="component" value="Unassembled WGS sequence"/>
</dbReference>
<feature type="transmembrane region" description="Helical" evidence="6">
    <location>
        <begin position="34"/>
        <end position="57"/>
    </location>
</feature>
<comment type="subcellular location">
    <subcellularLocation>
        <location evidence="1">Membrane</location>
        <topology evidence="1">Multi-pass membrane protein</topology>
    </subcellularLocation>
</comment>
<keyword evidence="4 6" id="KW-1133">Transmembrane helix</keyword>
<keyword evidence="5 6" id="KW-0472">Membrane</keyword>
<evidence type="ECO:0000313" key="9">
    <source>
        <dbReference type="Proteomes" id="UP000004080"/>
    </source>
</evidence>
<evidence type="ECO:0000256" key="6">
    <source>
        <dbReference type="SAM" id="Phobius"/>
    </source>
</evidence>
<dbReference type="Pfam" id="PF04138">
    <property type="entry name" value="GtrA_DPMS_TM"/>
    <property type="match status" value="1"/>
</dbReference>
<sequence length="139" mass="15717">MMNHSFVRFLVVGVLNTLVGLSAIYVFMHAFSVPYWGATFLGNAIGACVSYVLNRTFTFQSKATYGKSIVRFALVIFICYVVAYFLGSKLATWAFALWLPRFDARDVAVLLGTGFYTILNYIGQRWFVFSQASEEKMRA</sequence>
<dbReference type="AlphaFoldDB" id="I8UJF1"/>
<evidence type="ECO:0000313" key="8">
    <source>
        <dbReference type="EMBL" id="EIT86990.1"/>
    </source>
</evidence>
<dbReference type="InterPro" id="IPR007267">
    <property type="entry name" value="GtrA_DPMS_TM"/>
</dbReference>
<feature type="transmembrane region" description="Helical" evidence="6">
    <location>
        <begin position="69"/>
        <end position="87"/>
    </location>
</feature>
<evidence type="ECO:0000256" key="4">
    <source>
        <dbReference type="ARBA" id="ARBA00022989"/>
    </source>
</evidence>
<comment type="caution">
    <text evidence="8">The sequence shown here is derived from an EMBL/GenBank/DDBJ whole genome shotgun (WGS) entry which is preliminary data.</text>
</comment>
<dbReference type="GO" id="GO:0000271">
    <property type="term" value="P:polysaccharide biosynthetic process"/>
    <property type="evidence" value="ECO:0007669"/>
    <property type="project" value="InterPro"/>
</dbReference>
<dbReference type="STRING" id="1196324.A374_02014"/>
<evidence type="ECO:0000256" key="3">
    <source>
        <dbReference type="ARBA" id="ARBA00022692"/>
    </source>
</evidence>
<dbReference type="eggNOG" id="COG2246">
    <property type="taxonomic scope" value="Bacteria"/>
</dbReference>
<feature type="transmembrane region" description="Helical" evidence="6">
    <location>
        <begin position="107"/>
        <end position="128"/>
    </location>
</feature>
<evidence type="ECO:0000259" key="7">
    <source>
        <dbReference type="Pfam" id="PF04138"/>
    </source>
</evidence>
<dbReference type="RefSeq" id="WP_007200502.1">
    <property type="nucleotide sequence ID" value="NZ_AKKV01000019.1"/>
</dbReference>
<comment type="similarity">
    <text evidence="2">Belongs to the GtrA family.</text>
</comment>
<dbReference type="PANTHER" id="PTHR38459">
    <property type="entry name" value="PROPHAGE BACTOPRENOL-LINKED GLUCOSE TRANSLOCASE HOMOLOG"/>
    <property type="match status" value="1"/>
</dbReference>
<organism evidence="8 9">
    <name type="scientific">Fictibacillus macauensis ZFHKF-1</name>
    <dbReference type="NCBI Taxonomy" id="1196324"/>
    <lineage>
        <taxon>Bacteria</taxon>
        <taxon>Bacillati</taxon>
        <taxon>Bacillota</taxon>
        <taxon>Bacilli</taxon>
        <taxon>Bacillales</taxon>
        <taxon>Fictibacillaceae</taxon>
        <taxon>Fictibacillus</taxon>
    </lineage>
</organism>
<reference evidence="8 9" key="1">
    <citation type="journal article" date="2012" name="J. Bacteriol.">
        <title>Genome of Bacillus macauensis ZFHKF-1, a Long-Chain-Forming Bacterium.</title>
        <authorList>
            <person name="Cai L."/>
            <person name="Zhang T."/>
        </authorList>
    </citation>
    <scope>NUCLEOTIDE SEQUENCE [LARGE SCALE GENOMIC DNA]</scope>
    <source>
        <strain evidence="8 9">ZFHKF-1</strain>
    </source>
</reference>
<dbReference type="EMBL" id="AKKV01000019">
    <property type="protein sequence ID" value="EIT86990.1"/>
    <property type="molecule type" value="Genomic_DNA"/>
</dbReference>
<dbReference type="InterPro" id="IPR051401">
    <property type="entry name" value="GtrA_CellWall_Glycosyl"/>
</dbReference>
<evidence type="ECO:0000256" key="5">
    <source>
        <dbReference type="ARBA" id="ARBA00023136"/>
    </source>
</evidence>
<keyword evidence="3 6" id="KW-0812">Transmembrane</keyword>
<protein>
    <submittedName>
        <fullName evidence="8">GtrA family protein</fullName>
    </submittedName>
</protein>
<feature type="transmembrane region" description="Helical" evidence="6">
    <location>
        <begin position="7"/>
        <end position="28"/>
    </location>
</feature>
<dbReference type="PANTHER" id="PTHR38459:SF1">
    <property type="entry name" value="PROPHAGE BACTOPRENOL-LINKED GLUCOSE TRANSLOCASE HOMOLOG"/>
    <property type="match status" value="1"/>
</dbReference>
<dbReference type="GO" id="GO:0005886">
    <property type="term" value="C:plasma membrane"/>
    <property type="evidence" value="ECO:0007669"/>
    <property type="project" value="TreeGrafter"/>
</dbReference>
<evidence type="ECO:0000256" key="2">
    <source>
        <dbReference type="ARBA" id="ARBA00009399"/>
    </source>
</evidence>
<gene>
    <name evidence="8" type="ORF">A374_02014</name>
</gene>
<keyword evidence="9" id="KW-1185">Reference proteome</keyword>
<dbReference type="PATRIC" id="fig|1196324.3.peg.401"/>
<name>I8UJF1_9BACL</name>
<accession>I8UJF1</accession>
<evidence type="ECO:0000256" key="1">
    <source>
        <dbReference type="ARBA" id="ARBA00004141"/>
    </source>
</evidence>
<feature type="domain" description="GtrA/DPMS transmembrane" evidence="7">
    <location>
        <begin position="8"/>
        <end position="129"/>
    </location>
</feature>
<proteinExistence type="inferred from homology"/>